<proteinExistence type="predicted"/>
<dbReference type="EMBL" id="CP000490">
    <property type="protein sequence ID" value="ABL71151.1"/>
    <property type="molecule type" value="Genomic_DNA"/>
</dbReference>
<dbReference type="HOGENOM" id="CLU_1325294_0_0_5"/>
<sequence>MSQQEALKVLARLARYLHRRRTCPHQIAHRLMRGIRHPDRRQLIGPVELGQHHGIAAIGLHPFTRLHRDQGRRHHDAIVPQLDELTIEAIAAGTRLIAEMQPLPAGRQLLSQFADLISTMQHRPPVAEPLKNALRPCSVMGSLSAQPLCSWCCGYLHPLSQPSPDRPDPQCREIRYRESRDSVSAPRIGLTPSVAVVAGSIPPLSRR</sequence>
<feature type="region of interest" description="Disordered" evidence="1">
    <location>
        <begin position="162"/>
        <end position="184"/>
    </location>
</feature>
<dbReference type="EnsemblBacteria" id="ABL71151">
    <property type="protein sequence ID" value="ABL71151"/>
    <property type="gene ID" value="Pden_3070"/>
</dbReference>
<keyword evidence="3" id="KW-1185">Reference proteome</keyword>
<name>A1B6K7_PARDP</name>
<protein>
    <submittedName>
        <fullName evidence="2">Uncharacterized protein</fullName>
    </submittedName>
</protein>
<accession>A1B6K7</accession>
<evidence type="ECO:0000313" key="3">
    <source>
        <dbReference type="Proteomes" id="UP000000361"/>
    </source>
</evidence>
<evidence type="ECO:0000256" key="1">
    <source>
        <dbReference type="SAM" id="MobiDB-lite"/>
    </source>
</evidence>
<reference evidence="3" key="1">
    <citation type="submission" date="2006-12" db="EMBL/GenBank/DDBJ databases">
        <title>Complete sequence of chromosome 2 of Paracoccus denitrificans PD1222.</title>
        <authorList>
            <person name="Copeland A."/>
            <person name="Lucas S."/>
            <person name="Lapidus A."/>
            <person name="Barry K."/>
            <person name="Detter J.C."/>
            <person name="Glavina del Rio T."/>
            <person name="Hammon N."/>
            <person name="Israni S."/>
            <person name="Dalin E."/>
            <person name="Tice H."/>
            <person name="Pitluck S."/>
            <person name="Munk A.C."/>
            <person name="Brettin T."/>
            <person name="Bruce D."/>
            <person name="Han C."/>
            <person name="Tapia R."/>
            <person name="Gilna P."/>
            <person name="Schmutz J."/>
            <person name="Larimer F."/>
            <person name="Land M."/>
            <person name="Hauser L."/>
            <person name="Kyrpides N."/>
            <person name="Lykidis A."/>
            <person name="Spiro S."/>
            <person name="Richardson D.J."/>
            <person name="Moir J.W.B."/>
            <person name="Ferguson S.J."/>
            <person name="van Spanning R.J.M."/>
            <person name="Richardson P."/>
        </authorList>
    </citation>
    <scope>NUCLEOTIDE SEQUENCE [LARGE SCALE GENOMIC DNA]</scope>
    <source>
        <strain evidence="3">Pd 1222</strain>
    </source>
</reference>
<dbReference type="AlphaFoldDB" id="A1B6K7"/>
<dbReference type="STRING" id="318586.Pden_3070"/>
<dbReference type="Proteomes" id="UP000000361">
    <property type="component" value="Chromosome 2"/>
</dbReference>
<dbReference type="KEGG" id="pde:Pden_3070"/>
<evidence type="ECO:0000313" key="2">
    <source>
        <dbReference type="EMBL" id="ABL71151.1"/>
    </source>
</evidence>
<dbReference type="eggNOG" id="ENOG502ZH97">
    <property type="taxonomic scope" value="Bacteria"/>
</dbReference>
<gene>
    <name evidence="2" type="ordered locus">Pden_3070</name>
</gene>
<feature type="compositionally biased region" description="Basic and acidic residues" evidence="1">
    <location>
        <begin position="165"/>
        <end position="181"/>
    </location>
</feature>
<organism evidence="2 3">
    <name type="scientific">Paracoccus denitrificans (strain Pd 1222)</name>
    <dbReference type="NCBI Taxonomy" id="318586"/>
    <lineage>
        <taxon>Bacteria</taxon>
        <taxon>Pseudomonadati</taxon>
        <taxon>Pseudomonadota</taxon>
        <taxon>Alphaproteobacteria</taxon>
        <taxon>Rhodobacterales</taxon>
        <taxon>Paracoccaceae</taxon>
        <taxon>Paracoccus</taxon>
    </lineage>
</organism>